<dbReference type="GO" id="GO:0042101">
    <property type="term" value="C:T cell receptor complex"/>
    <property type="evidence" value="ECO:0007669"/>
    <property type="project" value="UniProtKB-KW"/>
</dbReference>
<dbReference type="InterPro" id="IPR051006">
    <property type="entry name" value="TCR_variable_domain"/>
</dbReference>
<dbReference type="Ensembl" id="ENSPCET00000019497.1">
    <property type="protein sequence ID" value="ENSPCEP00000018864.1"/>
    <property type="gene ID" value="ENSPCEG00000014685.1"/>
</dbReference>
<dbReference type="PANTHER" id="PTHR19343">
    <property type="entry name" value="T CELL RECEPTOR ALPHA VARIABLE 1-2"/>
    <property type="match status" value="1"/>
</dbReference>
<reference evidence="7" key="2">
    <citation type="submission" date="2025-09" db="UniProtKB">
        <authorList>
            <consortium name="Ensembl"/>
        </authorList>
    </citation>
    <scope>IDENTIFICATION</scope>
</reference>
<keyword evidence="6" id="KW-1279">T cell receptor</keyword>
<evidence type="ECO:0000256" key="2">
    <source>
        <dbReference type="ARBA" id="ARBA00022859"/>
    </source>
</evidence>
<dbReference type="SUPFAM" id="SSF48726">
    <property type="entry name" value="Immunoglobulin"/>
    <property type="match status" value="1"/>
</dbReference>
<dbReference type="PANTHER" id="PTHR19343:SF2">
    <property type="entry name" value="T-CELL RECEPTOR BETA CHAIN V REGION E1"/>
    <property type="match status" value="1"/>
</dbReference>
<dbReference type="AlphaFoldDB" id="A0A8C8SH45"/>
<evidence type="ECO:0000256" key="6">
    <source>
        <dbReference type="ARBA" id="ARBA00043266"/>
    </source>
</evidence>
<organism evidence="7 8">
    <name type="scientific">Pelusios castaneus</name>
    <name type="common">West African mud turtle</name>
    <dbReference type="NCBI Taxonomy" id="367368"/>
    <lineage>
        <taxon>Eukaryota</taxon>
        <taxon>Metazoa</taxon>
        <taxon>Chordata</taxon>
        <taxon>Craniata</taxon>
        <taxon>Vertebrata</taxon>
        <taxon>Euteleostomi</taxon>
        <taxon>Archelosauria</taxon>
        <taxon>Testudinata</taxon>
        <taxon>Testudines</taxon>
        <taxon>Pleurodira</taxon>
        <taxon>Pelomedusidae</taxon>
        <taxon>Pelusios</taxon>
    </lineage>
</organism>
<keyword evidence="1" id="KW-0732">Signal</keyword>
<dbReference type="Gene3D" id="2.60.40.10">
    <property type="entry name" value="Immunoglobulins"/>
    <property type="match status" value="1"/>
</dbReference>
<keyword evidence="8" id="KW-1185">Reference proteome</keyword>
<dbReference type="InterPro" id="IPR013783">
    <property type="entry name" value="Ig-like_fold"/>
</dbReference>
<evidence type="ECO:0000313" key="7">
    <source>
        <dbReference type="Ensembl" id="ENSPCEP00000018864.1"/>
    </source>
</evidence>
<keyword evidence="3" id="KW-1064">Adaptive immunity</keyword>
<keyword evidence="2" id="KW-0391">Immunity</keyword>
<protein>
    <recommendedName>
        <fullName evidence="9">Ig-like domain-containing protein</fullName>
    </recommendedName>
</protein>
<evidence type="ECO:0000256" key="4">
    <source>
        <dbReference type="ARBA" id="ARBA00023170"/>
    </source>
</evidence>
<name>A0A8C8SH45_9SAUR</name>
<accession>A0A8C8SH45</accession>
<keyword evidence="5" id="KW-0393">Immunoglobulin domain</keyword>
<evidence type="ECO:0000256" key="1">
    <source>
        <dbReference type="ARBA" id="ARBA00022729"/>
    </source>
</evidence>
<evidence type="ECO:0000256" key="3">
    <source>
        <dbReference type="ARBA" id="ARBA00023130"/>
    </source>
</evidence>
<evidence type="ECO:0000256" key="5">
    <source>
        <dbReference type="ARBA" id="ARBA00023319"/>
    </source>
</evidence>
<dbReference type="GO" id="GO:0042605">
    <property type="term" value="F:peptide antigen binding"/>
    <property type="evidence" value="ECO:0007669"/>
    <property type="project" value="TreeGrafter"/>
</dbReference>
<dbReference type="Proteomes" id="UP000694393">
    <property type="component" value="Unplaced"/>
</dbReference>
<evidence type="ECO:0000313" key="8">
    <source>
        <dbReference type="Proteomes" id="UP000694393"/>
    </source>
</evidence>
<sequence length="123" mass="14099">YWKFPVVSSCGSLICPTTVTHPQQLPSYSVVGPGTLQSVTCTLKDTAYPWMSWYLQEARGQLHFLVQSGTKDDQEEILWGGTSYRSKRVSNLELTLEMKNVTQSQTIYCTCSKEHSERSERRW</sequence>
<evidence type="ECO:0008006" key="9">
    <source>
        <dbReference type="Google" id="ProtNLM"/>
    </source>
</evidence>
<dbReference type="GO" id="GO:0002250">
    <property type="term" value="P:adaptive immune response"/>
    <property type="evidence" value="ECO:0007669"/>
    <property type="project" value="UniProtKB-KW"/>
</dbReference>
<proteinExistence type="predicted"/>
<keyword evidence="4" id="KW-0675">Receptor</keyword>
<dbReference type="InterPro" id="IPR036179">
    <property type="entry name" value="Ig-like_dom_sf"/>
</dbReference>
<reference evidence="7" key="1">
    <citation type="submission" date="2025-08" db="UniProtKB">
        <authorList>
            <consortium name="Ensembl"/>
        </authorList>
    </citation>
    <scope>IDENTIFICATION</scope>
</reference>